<dbReference type="KEGG" id="bph:Bphy_2888"/>
<evidence type="ECO:0000313" key="1">
    <source>
        <dbReference type="EMBL" id="ACC72060.1"/>
    </source>
</evidence>
<evidence type="ECO:0000313" key="2">
    <source>
        <dbReference type="Proteomes" id="UP000001192"/>
    </source>
</evidence>
<protein>
    <submittedName>
        <fullName evidence="1">Uncharacterized protein</fullName>
    </submittedName>
</protein>
<organism evidence="1 2">
    <name type="scientific">Paraburkholderia phymatum (strain DSM 17167 / CIP 108236 / LMG 21445 / STM815)</name>
    <name type="common">Burkholderia phymatum</name>
    <dbReference type="NCBI Taxonomy" id="391038"/>
    <lineage>
        <taxon>Bacteria</taxon>
        <taxon>Pseudomonadati</taxon>
        <taxon>Pseudomonadota</taxon>
        <taxon>Betaproteobacteria</taxon>
        <taxon>Burkholderiales</taxon>
        <taxon>Burkholderiaceae</taxon>
        <taxon>Paraburkholderia</taxon>
    </lineage>
</organism>
<dbReference type="HOGENOM" id="CLU_2463160_0_0_4"/>
<name>B2JIL4_PARP8</name>
<sequence>MPVSCTQALRLTVALRRGVRVRETVRPNGIERGNRWFMADTSRIRPTQIQHCAVSLAPVRPEGRCNCVFCLRGTCVLFTAFHSISMYT</sequence>
<dbReference type="EMBL" id="CP001043">
    <property type="protein sequence ID" value="ACC72060.1"/>
    <property type="molecule type" value="Genomic_DNA"/>
</dbReference>
<dbReference type="Proteomes" id="UP000001192">
    <property type="component" value="Chromosome 1"/>
</dbReference>
<keyword evidence="2" id="KW-1185">Reference proteome</keyword>
<proteinExistence type="predicted"/>
<reference evidence="2" key="1">
    <citation type="journal article" date="2014" name="Stand. Genomic Sci.">
        <title>Complete genome sequence of Burkholderia phymatum STM815(T), a broad host range and efficient nitrogen-fixing symbiont of Mimosa species.</title>
        <authorList>
            <person name="Moulin L."/>
            <person name="Klonowska A."/>
            <person name="Caroline B."/>
            <person name="Booth K."/>
            <person name="Vriezen J.A."/>
            <person name="Melkonian R."/>
            <person name="James E.K."/>
            <person name="Young J.P."/>
            <person name="Bena G."/>
            <person name="Hauser L."/>
            <person name="Land M."/>
            <person name="Kyrpides N."/>
            <person name="Bruce D."/>
            <person name="Chain P."/>
            <person name="Copeland A."/>
            <person name="Pitluck S."/>
            <person name="Woyke T."/>
            <person name="Lizotte-Waniewski M."/>
            <person name="Bristow J."/>
            <person name="Riley M."/>
        </authorList>
    </citation>
    <scope>NUCLEOTIDE SEQUENCE [LARGE SCALE GENOMIC DNA]</scope>
    <source>
        <strain evidence="2">DSM 17167 / CIP 108236 / LMG 21445 / STM815</strain>
    </source>
</reference>
<dbReference type="AlphaFoldDB" id="B2JIL4"/>
<accession>B2JIL4</accession>
<gene>
    <name evidence="1" type="ordered locus">Bphy_2888</name>
</gene>